<dbReference type="EMBL" id="SGPJ01000487">
    <property type="protein sequence ID" value="THG94176.1"/>
    <property type="molecule type" value="Genomic_DNA"/>
</dbReference>
<proteinExistence type="predicted"/>
<accession>A0A4S4K8G1</accession>
<dbReference type="Proteomes" id="UP000309038">
    <property type="component" value="Unassembled WGS sequence"/>
</dbReference>
<comment type="caution">
    <text evidence="1">The sequence shown here is derived from an EMBL/GenBank/DDBJ whole genome shotgun (WGS) entry which is preliminary data.</text>
</comment>
<protein>
    <recommendedName>
        <fullName evidence="3">ABM domain-containing protein</fullName>
    </recommendedName>
</protein>
<organism evidence="1 2">
    <name type="scientific">Hermanssonia centrifuga</name>
    <dbReference type="NCBI Taxonomy" id="98765"/>
    <lineage>
        <taxon>Eukaryota</taxon>
        <taxon>Fungi</taxon>
        <taxon>Dikarya</taxon>
        <taxon>Basidiomycota</taxon>
        <taxon>Agaricomycotina</taxon>
        <taxon>Agaricomycetes</taxon>
        <taxon>Polyporales</taxon>
        <taxon>Meruliaceae</taxon>
        <taxon>Hermanssonia</taxon>
    </lineage>
</organism>
<keyword evidence="2" id="KW-1185">Reference proteome</keyword>
<sequence length="204" mass="22625">MAAVLHCAEIAKFVVDRAGPISPSTRNPIRSWGRRRSCSGIEVQESQHLYLVNAWEAPENHTIAPASNVEGARGEHSVDASASNLEYHIHVHFSEEPYTALSAPLTEIVLWTLKEGSPRAKVEELLTDLMTVVNGIPTSAGMHKAGWGPVLENEKQFVVLIGWENMEAFQTAVKNSPEGRAILDQLDQHTDRLLRHVILEHDDL</sequence>
<name>A0A4S4K8G1_9APHY</name>
<dbReference type="AlphaFoldDB" id="A0A4S4K8G1"/>
<evidence type="ECO:0000313" key="1">
    <source>
        <dbReference type="EMBL" id="THG94176.1"/>
    </source>
</evidence>
<reference evidence="1 2" key="1">
    <citation type="submission" date="2019-02" db="EMBL/GenBank/DDBJ databases">
        <title>Genome sequencing of the rare red list fungi Phlebia centrifuga.</title>
        <authorList>
            <person name="Buettner E."/>
            <person name="Kellner H."/>
        </authorList>
    </citation>
    <scope>NUCLEOTIDE SEQUENCE [LARGE SCALE GENOMIC DNA]</scope>
    <source>
        <strain evidence="1 2">DSM 108282</strain>
    </source>
</reference>
<evidence type="ECO:0008006" key="3">
    <source>
        <dbReference type="Google" id="ProtNLM"/>
    </source>
</evidence>
<evidence type="ECO:0000313" key="2">
    <source>
        <dbReference type="Proteomes" id="UP000309038"/>
    </source>
</evidence>
<dbReference type="SUPFAM" id="SSF54909">
    <property type="entry name" value="Dimeric alpha+beta barrel"/>
    <property type="match status" value="1"/>
</dbReference>
<gene>
    <name evidence="1" type="ORF">EW026_g7243</name>
</gene>
<dbReference type="InterPro" id="IPR011008">
    <property type="entry name" value="Dimeric_a/b-barrel"/>
</dbReference>
<dbReference type="Gene3D" id="3.30.70.100">
    <property type="match status" value="1"/>
</dbReference>